<sequence>MRVSYEWLTQYVDLKDISPEEIAAKMNQTGIEVEVIDSRDSGVSQVVVGEVLSTQQHPEADRLKVCLVHVGKGQQLQIVCGAPNVAKGQRVPVALVGAKLPGGMKIKKAKLRGIESSGMICSAKELGLPEKMIMKEQSEGILVLGNDAQIGEDIKDYLGLNDHVIELELTPNRSDCLGMIGVAYEIAAIFDRELRLPDVYIQDVEEGEGSEISIRLESEEDCPLYAAQVVHHLQLGTSPQWMQNRLIAAGIRPINNIVDVTNYVMMETGQPLHAFDYEKISSGQIVVRRACAKEQVVTLDGLTRTCDDEMLLITDGTQPLAIAGVMGGESSEVTEQTTSVLIESALFDPALVRKTSRKLGLRSEASSRFEKGADPERVLPALARAVQLLQQTAEGTVGSSIECEGLDEVEDMWVKLRHDRLSQVLGIQLEQSEVLDVFQRLRFEVELDQDTYKVQVPTRRPDITLEVDLIEEVARLYGYDKIPVTLPWGQQLPGGLTQHQKLRRVIRKTLGDLGLNEVITYSLTSPHLDEEIESLNPEVIPVSLALPMSNEHSVLRTTLLPHMIKVAEYNQNHGQERVAIFELGKTFLTDETILTKQPEERWELAGLLTGAQETTIWKKPEQEASHFYEAKGILEALFARLGLDQVQYREAFPVGYHPGRTAEMIVKEKVIGVFGQLHPKLCKKYDLEDTVTFQIDLAELFAAMNDELLYQPIPRFPAVTRDLAMIVDKEIPVGEIEEGIREAAGELLKSITLFDVFVGEQIGEGKKSVAYSLIYRAMDRTLTDEEIQGIHQGVVDHLESQFKAKLRQ</sequence>
<dbReference type="NCBIfam" id="NF045760">
    <property type="entry name" value="YtpR"/>
    <property type="match status" value="1"/>
</dbReference>
<dbReference type="InterPro" id="IPR012340">
    <property type="entry name" value="NA-bd_OB-fold"/>
</dbReference>
<dbReference type="FunFam" id="2.40.50.140:FF:000045">
    <property type="entry name" value="Phenylalanine--tRNA ligase beta subunit"/>
    <property type="match status" value="1"/>
</dbReference>
<dbReference type="GO" id="GO:0000049">
    <property type="term" value="F:tRNA binding"/>
    <property type="evidence" value="ECO:0007669"/>
    <property type="project" value="UniProtKB-UniRule"/>
</dbReference>
<evidence type="ECO:0000256" key="16">
    <source>
        <dbReference type="PROSITE-ProRule" id="PRU00209"/>
    </source>
</evidence>
<dbReference type="InterPro" id="IPR036690">
    <property type="entry name" value="Fdx_antiC-bd_sf"/>
</dbReference>
<evidence type="ECO:0000259" key="18">
    <source>
        <dbReference type="PROSITE" id="PS51447"/>
    </source>
</evidence>
<dbReference type="InterPro" id="IPR005146">
    <property type="entry name" value="B3/B4_tRNA-bd"/>
</dbReference>
<dbReference type="InterPro" id="IPR045060">
    <property type="entry name" value="Phe-tRNA-ligase_IIc_bsu"/>
</dbReference>
<keyword evidence="8 15" id="KW-0547">Nucleotide-binding</keyword>
<feature type="domain" description="B5" evidence="19">
    <location>
        <begin position="409"/>
        <end position="484"/>
    </location>
</feature>
<comment type="subunit">
    <text evidence="3 15">Tetramer of two alpha and two beta subunits.</text>
</comment>
<dbReference type="NCBIfam" id="TIGR00472">
    <property type="entry name" value="pheT_bact"/>
    <property type="match status" value="1"/>
</dbReference>
<dbReference type="InterPro" id="IPR009061">
    <property type="entry name" value="DNA-bd_dom_put_sf"/>
</dbReference>
<dbReference type="FunFam" id="3.50.40.10:FF:000001">
    <property type="entry name" value="Phenylalanine--tRNA ligase beta subunit"/>
    <property type="match status" value="1"/>
</dbReference>
<dbReference type="InterPro" id="IPR041616">
    <property type="entry name" value="PheRS_beta_core"/>
</dbReference>
<feature type="binding site" evidence="15">
    <location>
        <position position="468"/>
    </location>
    <ligand>
        <name>Mg(2+)</name>
        <dbReference type="ChEBI" id="CHEBI:18420"/>
        <note>shared with alpha subunit</note>
    </ligand>
</feature>
<dbReference type="InterPro" id="IPR020825">
    <property type="entry name" value="Phe-tRNA_synthase-like_B3/B4"/>
</dbReference>
<evidence type="ECO:0000256" key="6">
    <source>
        <dbReference type="ARBA" id="ARBA00022598"/>
    </source>
</evidence>
<keyword evidence="10 15" id="KW-0460">Magnesium</keyword>
<dbReference type="SUPFAM" id="SSF46955">
    <property type="entry name" value="Putative DNA-binding domain"/>
    <property type="match status" value="1"/>
</dbReference>
<dbReference type="PANTHER" id="PTHR10947:SF0">
    <property type="entry name" value="PHENYLALANINE--TRNA LIGASE BETA SUBUNIT"/>
    <property type="match status" value="1"/>
</dbReference>
<dbReference type="SUPFAM" id="SSF54991">
    <property type="entry name" value="Anticodon-binding domain of PheRS"/>
    <property type="match status" value="1"/>
</dbReference>
<dbReference type="GO" id="GO:0140096">
    <property type="term" value="F:catalytic activity, acting on a protein"/>
    <property type="evidence" value="ECO:0007669"/>
    <property type="project" value="UniProtKB-ARBA"/>
</dbReference>
<evidence type="ECO:0000256" key="9">
    <source>
        <dbReference type="ARBA" id="ARBA00022840"/>
    </source>
</evidence>
<keyword evidence="13 15" id="KW-0030">Aminoacyl-tRNA synthetase</keyword>
<dbReference type="InterPro" id="IPR005147">
    <property type="entry name" value="tRNA_synthase_B5-dom"/>
</dbReference>
<keyword evidence="21" id="KW-1185">Reference proteome</keyword>
<dbReference type="SMART" id="SM00873">
    <property type="entry name" value="B3_4"/>
    <property type="match status" value="1"/>
</dbReference>
<dbReference type="Pfam" id="PF03147">
    <property type="entry name" value="FDX-ACB"/>
    <property type="match status" value="1"/>
</dbReference>
<dbReference type="Pfam" id="PF17759">
    <property type="entry name" value="tRNA_synthFbeta"/>
    <property type="match status" value="1"/>
</dbReference>
<proteinExistence type="inferred from homology"/>
<evidence type="ECO:0000313" key="20">
    <source>
        <dbReference type="EMBL" id="TCS96689.1"/>
    </source>
</evidence>
<evidence type="ECO:0000256" key="7">
    <source>
        <dbReference type="ARBA" id="ARBA00022723"/>
    </source>
</evidence>
<dbReference type="EMBL" id="SMAG01000001">
    <property type="protein sequence ID" value="TCS96689.1"/>
    <property type="molecule type" value="Genomic_DNA"/>
</dbReference>
<dbReference type="CDD" id="cd02796">
    <property type="entry name" value="tRNA_bind_bactPheRS"/>
    <property type="match status" value="1"/>
</dbReference>
<dbReference type="GO" id="GO:0004826">
    <property type="term" value="F:phenylalanine-tRNA ligase activity"/>
    <property type="evidence" value="ECO:0007669"/>
    <property type="project" value="UniProtKB-UniRule"/>
</dbReference>
<dbReference type="CDD" id="cd00769">
    <property type="entry name" value="PheRS_beta_core"/>
    <property type="match status" value="1"/>
</dbReference>
<dbReference type="InterPro" id="IPR005121">
    <property type="entry name" value="Fdx_antiC-bd"/>
</dbReference>
<dbReference type="OrthoDB" id="9805455at2"/>
<dbReference type="PANTHER" id="PTHR10947">
    <property type="entry name" value="PHENYLALANYL-TRNA SYNTHETASE BETA CHAIN AND LEUCINE-RICH REPEAT-CONTAINING PROTEIN 47"/>
    <property type="match status" value="1"/>
</dbReference>
<keyword evidence="4 15" id="KW-0963">Cytoplasm</keyword>
<dbReference type="InterPro" id="IPR004532">
    <property type="entry name" value="Phe-tRNA-ligase_IIc_bsu_bact"/>
</dbReference>
<dbReference type="GO" id="GO:0000287">
    <property type="term" value="F:magnesium ion binding"/>
    <property type="evidence" value="ECO:0007669"/>
    <property type="project" value="UniProtKB-UniRule"/>
</dbReference>
<evidence type="ECO:0000313" key="21">
    <source>
        <dbReference type="Proteomes" id="UP000294937"/>
    </source>
</evidence>
<evidence type="ECO:0000256" key="2">
    <source>
        <dbReference type="ARBA" id="ARBA00008653"/>
    </source>
</evidence>
<evidence type="ECO:0000256" key="1">
    <source>
        <dbReference type="ARBA" id="ARBA00004496"/>
    </source>
</evidence>
<keyword evidence="9 15" id="KW-0067">ATP-binding</keyword>
<comment type="caution">
    <text evidence="20">The sequence shown here is derived from an EMBL/GenBank/DDBJ whole genome shotgun (WGS) entry which is preliminary data.</text>
</comment>
<dbReference type="InterPro" id="IPR002547">
    <property type="entry name" value="tRNA-bd_dom"/>
</dbReference>
<keyword evidence="5 16" id="KW-0820">tRNA-binding</keyword>
<dbReference type="Gene3D" id="3.30.56.10">
    <property type="match status" value="2"/>
</dbReference>
<dbReference type="SUPFAM" id="SSF50249">
    <property type="entry name" value="Nucleic acid-binding proteins"/>
    <property type="match status" value="1"/>
</dbReference>
<evidence type="ECO:0000259" key="19">
    <source>
        <dbReference type="PROSITE" id="PS51483"/>
    </source>
</evidence>
<protein>
    <recommendedName>
        <fullName evidence="15">Phenylalanine--tRNA ligase beta subunit</fullName>
        <ecNumber evidence="15">6.1.1.20</ecNumber>
    </recommendedName>
    <alternativeName>
        <fullName evidence="15">Phenylalanyl-tRNA synthetase beta subunit</fullName>
        <shortName evidence="15">PheRS</shortName>
    </alternativeName>
</protein>
<dbReference type="FunFam" id="3.30.56.10:FF:000002">
    <property type="entry name" value="Phenylalanine--tRNA ligase beta subunit"/>
    <property type="match status" value="1"/>
</dbReference>
<dbReference type="Gene3D" id="3.30.930.10">
    <property type="entry name" value="Bira Bifunctional Protein, Domain 2"/>
    <property type="match status" value="1"/>
</dbReference>
<dbReference type="RefSeq" id="WP_131923082.1">
    <property type="nucleotide sequence ID" value="NZ_SMAG01000001.1"/>
</dbReference>
<name>A0A4R3LAC4_9BACL</name>
<feature type="binding site" evidence="15">
    <location>
        <position position="471"/>
    </location>
    <ligand>
        <name>Mg(2+)</name>
        <dbReference type="ChEBI" id="CHEBI:18420"/>
        <note>shared with alpha subunit</note>
    </ligand>
</feature>
<evidence type="ECO:0000256" key="13">
    <source>
        <dbReference type="ARBA" id="ARBA00023146"/>
    </source>
</evidence>
<evidence type="ECO:0000256" key="4">
    <source>
        <dbReference type="ARBA" id="ARBA00022490"/>
    </source>
</evidence>
<dbReference type="InterPro" id="IPR033714">
    <property type="entry name" value="tRNA_bind_bactPheRS"/>
</dbReference>
<dbReference type="GO" id="GO:0006432">
    <property type="term" value="P:phenylalanyl-tRNA aminoacylation"/>
    <property type="evidence" value="ECO:0007669"/>
    <property type="project" value="UniProtKB-UniRule"/>
</dbReference>
<dbReference type="SUPFAM" id="SSF56037">
    <property type="entry name" value="PheT/TilS domain"/>
    <property type="match status" value="1"/>
</dbReference>
<evidence type="ECO:0000256" key="11">
    <source>
        <dbReference type="ARBA" id="ARBA00022884"/>
    </source>
</evidence>
<organism evidence="20 21">
    <name type="scientific">Hazenella coriacea</name>
    <dbReference type="NCBI Taxonomy" id="1179467"/>
    <lineage>
        <taxon>Bacteria</taxon>
        <taxon>Bacillati</taxon>
        <taxon>Bacillota</taxon>
        <taxon>Bacilli</taxon>
        <taxon>Bacillales</taxon>
        <taxon>Thermoactinomycetaceae</taxon>
        <taxon>Hazenella</taxon>
    </lineage>
</organism>
<dbReference type="Pfam" id="PF03483">
    <property type="entry name" value="B3_4"/>
    <property type="match status" value="1"/>
</dbReference>
<keyword evidence="11 16" id="KW-0694">RNA-binding</keyword>
<dbReference type="Pfam" id="PF03484">
    <property type="entry name" value="B5"/>
    <property type="match status" value="1"/>
</dbReference>
<dbReference type="PROSITE" id="PS50886">
    <property type="entry name" value="TRBD"/>
    <property type="match status" value="1"/>
</dbReference>
<dbReference type="InterPro" id="IPR045864">
    <property type="entry name" value="aa-tRNA-synth_II/BPL/LPL"/>
</dbReference>
<feature type="domain" description="TRNA-binding" evidence="17">
    <location>
        <begin position="40"/>
        <end position="155"/>
    </location>
</feature>
<keyword evidence="12 15" id="KW-0648">Protein biosynthesis</keyword>
<evidence type="ECO:0000256" key="5">
    <source>
        <dbReference type="ARBA" id="ARBA00022555"/>
    </source>
</evidence>
<dbReference type="PROSITE" id="PS51483">
    <property type="entry name" value="B5"/>
    <property type="match status" value="1"/>
</dbReference>
<keyword evidence="6 15" id="KW-0436">Ligase</keyword>
<dbReference type="Gene3D" id="2.40.50.140">
    <property type="entry name" value="Nucleic acid-binding proteins"/>
    <property type="match status" value="1"/>
</dbReference>
<dbReference type="FunFam" id="3.30.930.10:FF:000022">
    <property type="entry name" value="Phenylalanine--tRNA ligase beta subunit"/>
    <property type="match status" value="1"/>
</dbReference>
<feature type="binding site" evidence="15">
    <location>
        <position position="472"/>
    </location>
    <ligand>
        <name>Mg(2+)</name>
        <dbReference type="ChEBI" id="CHEBI:18420"/>
        <note>shared with alpha subunit</note>
    </ligand>
</feature>
<gene>
    <name evidence="15" type="primary">pheT</name>
    <name evidence="20" type="ORF">EDD58_101325</name>
</gene>
<accession>A0A4R3LAC4</accession>
<reference evidence="20 21" key="1">
    <citation type="submission" date="2019-03" db="EMBL/GenBank/DDBJ databases">
        <title>Genomic Encyclopedia of Type Strains, Phase IV (KMG-IV): sequencing the most valuable type-strain genomes for metagenomic binning, comparative biology and taxonomic classification.</title>
        <authorList>
            <person name="Goeker M."/>
        </authorList>
    </citation>
    <scope>NUCLEOTIDE SEQUENCE [LARGE SCALE GENOMIC DNA]</scope>
    <source>
        <strain evidence="20 21">DSM 45707</strain>
    </source>
</reference>
<dbReference type="GO" id="GO:0005524">
    <property type="term" value="F:ATP binding"/>
    <property type="evidence" value="ECO:0007669"/>
    <property type="project" value="UniProtKB-UniRule"/>
</dbReference>
<evidence type="ECO:0000256" key="3">
    <source>
        <dbReference type="ARBA" id="ARBA00011209"/>
    </source>
</evidence>
<dbReference type="Pfam" id="PF01588">
    <property type="entry name" value="tRNA_bind"/>
    <property type="match status" value="1"/>
</dbReference>
<evidence type="ECO:0000256" key="12">
    <source>
        <dbReference type="ARBA" id="ARBA00022917"/>
    </source>
</evidence>
<dbReference type="SUPFAM" id="SSF55681">
    <property type="entry name" value="Class II aaRS and biotin synthetases"/>
    <property type="match status" value="1"/>
</dbReference>
<dbReference type="SMART" id="SM00874">
    <property type="entry name" value="B5"/>
    <property type="match status" value="1"/>
</dbReference>
<evidence type="ECO:0000256" key="8">
    <source>
        <dbReference type="ARBA" id="ARBA00022741"/>
    </source>
</evidence>
<dbReference type="PROSITE" id="PS51447">
    <property type="entry name" value="FDX_ACB"/>
    <property type="match status" value="1"/>
</dbReference>
<feature type="domain" description="FDX-ACB" evidence="18">
    <location>
        <begin position="714"/>
        <end position="807"/>
    </location>
</feature>
<dbReference type="EC" id="6.1.1.20" evidence="15"/>
<dbReference type="SMART" id="SM00896">
    <property type="entry name" value="FDX-ACB"/>
    <property type="match status" value="1"/>
</dbReference>
<evidence type="ECO:0000256" key="10">
    <source>
        <dbReference type="ARBA" id="ARBA00022842"/>
    </source>
</evidence>
<dbReference type="Gene3D" id="3.50.40.10">
    <property type="entry name" value="Phenylalanyl-trna Synthetase, Chain B, domain 3"/>
    <property type="match status" value="1"/>
</dbReference>
<comment type="similarity">
    <text evidence="2 15">Belongs to the phenylalanyl-tRNA synthetase beta subunit family. Type 1 subfamily.</text>
</comment>
<comment type="subcellular location">
    <subcellularLocation>
        <location evidence="1 15">Cytoplasm</location>
    </subcellularLocation>
</comment>
<dbReference type="GO" id="GO:0009328">
    <property type="term" value="C:phenylalanine-tRNA ligase complex"/>
    <property type="evidence" value="ECO:0007669"/>
    <property type="project" value="TreeGrafter"/>
</dbReference>
<comment type="cofactor">
    <cofactor evidence="15">
        <name>Mg(2+)</name>
        <dbReference type="ChEBI" id="CHEBI:18420"/>
    </cofactor>
    <text evidence="15">Binds 2 magnesium ions per tetramer.</text>
</comment>
<dbReference type="Proteomes" id="UP000294937">
    <property type="component" value="Unassembled WGS sequence"/>
</dbReference>
<evidence type="ECO:0000256" key="15">
    <source>
        <dbReference type="HAMAP-Rule" id="MF_00283"/>
    </source>
</evidence>
<feature type="binding site" evidence="15">
    <location>
        <position position="462"/>
    </location>
    <ligand>
        <name>Mg(2+)</name>
        <dbReference type="ChEBI" id="CHEBI:18420"/>
        <note>shared with alpha subunit</note>
    </ligand>
</feature>
<dbReference type="GO" id="GO:0016740">
    <property type="term" value="F:transferase activity"/>
    <property type="evidence" value="ECO:0007669"/>
    <property type="project" value="UniProtKB-ARBA"/>
</dbReference>
<evidence type="ECO:0000259" key="17">
    <source>
        <dbReference type="PROSITE" id="PS50886"/>
    </source>
</evidence>
<dbReference type="HAMAP" id="MF_00283">
    <property type="entry name" value="Phe_tRNA_synth_beta1"/>
    <property type="match status" value="1"/>
</dbReference>
<dbReference type="AlphaFoldDB" id="A0A4R3LAC4"/>
<keyword evidence="7 15" id="KW-0479">Metal-binding</keyword>
<evidence type="ECO:0000256" key="14">
    <source>
        <dbReference type="ARBA" id="ARBA00049255"/>
    </source>
</evidence>
<comment type="catalytic activity">
    <reaction evidence="14 15">
        <text>tRNA(Phe) + L-phenylalanine + ATP = L-phenylalanyl-tRNA(Phe) + AMP + diphosphate + H(+)</text>
        <dbReference type="Rhea" id="RHEA:19413"/>
        <dbReference type="Rhea" id="RHEA-COMP:9668"/>
        <dbReference type="Rhea" id="RHEA-COMP:9699"/>
        <dbReference type="ChEBI" id="CHEBI:15378"/>
        <dbReference type="ChEBI" id="CHEBI:30616"/>
        <dbReference type="ChEBI" id="CHEBI:33019"/>
        <dbReference type="ChEBI" id="CHEBI:58095"/>
        <dbReference type="ChEBI" id="CHEBI:78442"/>
        <dbReference type="ChEBI" id="CHEBI:78531"/>
        <dbReference type="ChEBI" id="CHEBI:456215"/>
        <dbReference type="EC" id="6.1.1.20"/>
    </reaction>
</comment>
<dbReference type="Gene3D" id="3.30.70.380">
    <property type="entry name" value="Ferrodoxin-fold anticodon-binding domain"/>
    <property type="match status" value="1"/>
</dbReference>
<dbReference type="FunFam" id="3.30.70.380:FF:000001">
    <property type="entry name" value="Phenylalanine--tRNA ligase beta subunit"/>
    <property type="match status" value="1"/>
</dbReference>